<dbReference type="EMBL" id="ML993606">
    <property type="protein sequence ID" value="KAF2163937.1"/>
    <property type="molecule type" value="Genomic_DNA"/>
</dbReference>
<dbReference type="InterPro" id="IPR001841">
    <property type="entry name" value="Znf_RING"/>
</dbReference>
<evidence type="ECO:0000259" key="6">
    <source>
        <dbReference type="PROSITE" id="PS50089"/>
    </source>
</evidence>
<evidence type="ECO:0000256" key="1">
    <source>
        <dbReference type="ARBA" id="ARBA00022723"/>
    </source>
</evidence>
<dbReference type="Pfam" id="PF00097">
    <property type="entry name" value="zf-C3HC4"/>
    <property type="match status" value="1"/>
</dbReference>
<dbReference type="RefSeq" id="XP_033664826.1">
    <property type="nucleotide sequence ID" value="XM_033813494.1"/>
</dbReference>
<evidence type="ECO:0000256" key="5">
    <source>
        <dbReference type="SAM" id="Phobius"/>
    </source>
</evidence>
<dbReference type="PROSITE" id="PS50089">
    <property type="entry name" value="ZF_RING_2"/>
    <property type="match status" value="1"/>
</dbReference>
<evidence type="ECO:0000256" key="4">
    <source>
        <dbReference type="PROSITE-ProRule" id="PRU00175"/>
    </source>
</evidence>
<dbReference type="Proteomes" id="UP000799537">
    <property type="component" value="Unassembled WGS sequence"/>
</dbReference>
<accession>A0A6A6C9R9</accession>
<dbReference type="SMART" id="SM00184">
    <property type="entry name" value="RING"/>
    <property type="match status" value="1"/>
</dbReference>
<gene>
    <name evidence="7" type="ORF">M409DRAFT_57044</name>
</gene>
<reference evidence="7" key="1">
    <citation type="journal article" date="2020" name="Stud. Mycol.">
        <title>101 Dothideomycetes genomes: a test case for predicting lifestyles and emergence of pathogens.</title>
        <authorList>
            <person name="Haridas S."/>
            <person name="Albert R."/>
            <person name="Binder M."/>
            <person name="Bloem J."/>
            <person name="Labutti K."/>
            <person name="Salamov A."/>
            <person name="Andreopoulos B."/>
            <person name="Baker S."/>
            <person name="Barry K."/>
            <person name="Bills G."/>
            <person name="Bluhm B."/>
            <person name="Cannon C."/>
            <person name="Castanera R."/>
            <person name="Culley D."/>
            <person name="Daum C."/>
            <person name="Ezra D."/>
            <person name="Gonzalez J."/>
            <person name="Henrissat B."/>
            <person name="Kuo A."/>
            <person name="Liang C."/>
            <person name="Lipzen A."/>
            <person name="Lutzoni F."/>
            <person name="Magnuson J."/>
            <person name="Mondo S."/>
            <person name="Nolan M."/>
            <person name="Ohm R."/>
            <person name="Pangilinan J."/>
            <person name="Park H.-J."/>
            <person name="Ramirez L."/>
            <person name="Alfaro M."/>
            <person name="Sun H."/>
            <person name="Tritt A."/>
            <person name="Yoshinaga Y."/>
            <person name="Zwiers L.-H."/>
            <person name="Turgeon B."/>
            <person name="Goodwin S."/>
            <person name="Spatafora J."/>
            <person name="Crous P."/>
            <person name="Grigoriev I."/>
        </authorList>
    </citation>
    <scope>NUCLEOTIDE SEQUENCE</scope>
    <source>
        <strain evidence="7">ATCC 36951</strain>
    </source>
</reference>
<keyword evidence="2 4" id="KW-0863">Zinc-finger</keyword>
<evidence type="ECO:0000256" key="3">
    <source>
        <dbReference type="ARBA" id="ARBA00022833"/>
    </source>
</evidence>
<name>A0A6A6C9R9_ZASCE</name>
<dbReference type="PROSITE" id="PS00518">
    <property type="entry name" value="ZF_RING_1"/>
    <property type="match status" value="1"/>
</dbReference>
<feature type="transmembrane region" description="Helical" evidence="5">
    <location>
        <begin position="47"/>
        <end position="74"/>
    </location>
</feature>
<evidence type="ECO:0000313" key="7">
    <source>
        <dbReference type="EMBL" id="KAF2163937.1"/>
    </source>
</evidence>
<proteinExistence type="predicted"/>
<feature type="transmembrane region" description="Helical" evidence="5">
    <location>
        <begin position="160"/>
        <end position="179"/>
    </location>
</feature>
<protein>
    <recommendedName>
        <fullName evidence="6">RING-type domain-containing protein</fullName>
    </recommendedName>
</protein>
<dbReference type="AlphaFoldDB" id="A0A6A6C9R9"/>
<feature type="transmembrane region" description="Helical" evidence="5">
    <location>
        <begin position="191"/>
        <end position="209"/>
    </location>
</feature>
<evidence type="ECO:0000256" key="2">
    <source>
        <dbReference type="ARBA" id="ARBA00022771"/>
    </source>
</evidence>
<keyword evidence="3" id="KW-0862">Zinc</keyword>
<dbReference type="InterPro" id="IPR017907">
    <property type="entry name" value="Znf_RING_CS"/>
</dbReference>
<feature type="transmembrane region" description="Helical" evidence="5">
    <location>
        <begin position="241"/>
        <end position="259"/>
    </location>
</feature>
<keyword evidence="5" id="KW-1133">Transmembrane helix</keyword>
<keyword evidence="5" id="KW-0812">Transmembrane</keyword>
<dbReference type="CDD" id="cd16449">
    <property type="entry name" value="RING-HC"/>
    <property type="match status" value="1"/>
</dbReference>
<dbReference type="Gene3D" id="3.30.40.10">
    <property type="entry name" value="Zinc/RING finger domain, C3HC4 (zinc finger)"/>
    <property type="match status" value="1"/>
</dbReference>
<evidence type="ECO:0000313" key="8">
    <source>
        <dbReference type="Proteomes" id="UP000799537"/>
    </source>
</evidence>
<dbReference type="InterPro" id="IPR013083">
    <property type="entry name" value="Znf_RING/FYVE/PHD"/>
</dbReference>
<dbReference type="SUPFAM" id="SSF57850">
    <property type="entry name" value="RING/U-box"/>
    <property type="match status" value="1"/>
</dbReference>
<feature type="domain" description="RING-type" evidence="6">
    <location>
        <begin position="110"/>
        <end position="148"/>
    </location>
</feature>
<keyword evidence="1" id="KW-0479">Metal-binding</keyword>
<keyword evidence="5" id="KW-0472">Membrane</keyword>
<dbReference type="OrthoDB" id="6105938at2759"/>
<keyword evidence="8" id="KW-1185">Reference proteome</keyword>
<sequence length="265" mass="29401">MARARRSRHVSGLTTLEPWLQAFTLVAISLSLLQWRKSWTFRLADLLAGSIALTLHFIEMPLLASCLAMAYSVWMYTPGTFQALDLPSHASFMRSLKILEPRAAEDEEDCGICWSAETPLAEVKCGHRYCTSCLQAMGDHLHTTCPQCVRPLFSTYDRPVFILSKASVCCASINAALFLVQATLEVKQPHYFGLVVSLGSISAMAWYLWHVRGLIRLYGENWWRGAPGTETRVTGNRAPQMAFAAFVSGLGLFALNFVATDGMLS</sequence>
<organism evidence="7 8">
    <name type="scientific">Zasmidium cellare ATCC 36951</name>
    <dbReference type="NCBI Taxonomy" id="1080233"/>
    <lineage>
        <taxon>Eukaryota</taxon>
        <taxon>Fungi</taxon>
        <taxon>Dikarya</taxon>
        <taxon>Ascomycota</taxon>
        <taxon>Pezizomycotina</taxon>
        <taxon>Dothideomycetes</taxon>
        <taxon>Dothideomycetidae</taxon>
        <taxon>Mycosphaerellales</taxon>
        <taxon>Mycosphaerellaceae</taxon>
        <taxon>Zasmidium</taxon>
    </lineage>
</organism>
<dbReference type="InterPro" id="IPR018957">
    <property type="entry name" value="Znf_C3HC4_RING-type"/>
</dbReference>
<feature type="transmembrane region" description="Helical" evidence="5">
    <location>
        <begin position="18"/>
        <end position="35"/>
    </location>
</feature>
<dbReference type="GeneID" id="54566766"/>
<dbReference type="GO" id="GO:0008270">
    <property type="term" value="F:zinc ion binding"/>
    <property type="evidence" value="ECO:0007669"/>
    <property type="project" value="UniProtKB-KW"/>
</dbReference>